<sequence length="243" mass="28120">MTICERESVKIMIFMPLLSIILSIIHSTYAENGGRLNETCNDERSKIMNKKKTTNHIHQCCNEIIMCSCMNMHCLNDTQSVYTDWCIQLKSSPCQISDDCQQSITYESCIKLPENNIWPFILFIVLIVLVIISIIIFFVTIFYHKFYVSNQDPYLTTTSKSHQIEYKEEMMLIITSKPNLHTIRNNGKDNPSITDTKSKKPQHNSNNNKAKNMHDSDSNCKPEQESTIKLIKESIKNINNDLK</sequence>
<feature type="compositionally biased region" description="Polar residues" evidence="1">
    <location>
        <begin position="181"/>
        <end position="195"/>
    </location>
</feature>
<organism evidence="3 4">
    <name type="scientific">Dermatophagoides pteronyssinus</name>
    <name type="common">European house dust mite</name>
    <dbReference type="NCBI Taxonomy" id="6956"/>
    <lineage>
        <taxon>Eukaryota</taxon>
        <taxon>Metazoa</taxon>
        <taxon>Ecdysozoa</taxon>
        <taxon>Arthropoda</taxon>
        <taxon>Chelicerata</taxon>
        <taxon>Arachnida</taxon>
        <taxon>Acari</taxon>
        <taxon>Acariformes</taxon>
        <taxon>Sarcoptiformes</taxon>
        <taxon>Astigmata</taxon>
        <taxon>Psoroptidia</taxon>
        <taxon>Analgoidea</taxon>
        <taxon>Pyroglyphidae</taxon>
        <taxon>Dermatophagoidinae</taxon>
        <taxon>Dermatophagoides</taxon>
    </lineage>
</organism>
<gene>
    <name evidence="4" type="primary">LOC113793063</name>
</gene>
<keyword evidence="2" id="KW-1133">Transmembrane helix</keyword>
<feature type="compositionally biased region" description="Basic and acidic residues" evidence="1">
    <location>
        <begin position="212"/>
        <end position="225"/>
    </location>
</feature>
<dbReference type="Proteomes" id="UP000515146">
    <property type="component" value="Unplaced"/>
</dbReference>
<name>A0A6P6Y054_DERPT</name>
<feature type="transmembrane region" description="Helical" evidence="2">
    <location>
        <begin position="12"/>
        <end position="29"/>
    </location>
</feature>
<dbReference type="KEGG" id="dpte:113793063"/>
<feature type="region of interest" description="Disordered" evidence="1">
    <location>
        <begin position="181"/>
        <end position="225"/>
    </location>
</feature>
<dbReference type="InParanoid" id="A0A6P6Y054"/>
<feature type="transmembrane region" description="Helical" evidence="2">
    <location>
        <begin position="117"/>
        <end position="143"/>
    </location>
</feature>
<keyword evidence="3" id="KW-1185">Reference proteome</keyword>
<evidence type="ECO:0000313" key="3">
    <source>
        <dbReference type="Proteomes" id="UP000515146"/>
    </source>
</evidence>
<proteinExistence type="predicted"/>
<keyword evidence="2" id="KW-0472">Membrane</keyword>
<evidence type="ECO:0000256" key="2">
    <source>
        <dbReference type="SAM" id="Phobius"/>
    </source>
</evidence>
<accession>A0A6P6Y054</accession>
<evidence type="ECO:0000313" key="4">
    <source>
        <dbReference type="RefSeq" id="XP_027198833.1"/>
    </source>
</evidence>
<dbReference type="AlphaFoldDB" id="A0A6P6Y054"/>
<protein>
    <submittedName>
        <fullName evidence="4">Uncharacterized protein LOC113793063</fullName>
    </submittedName>
</protein>
<dbReference type="RefSeq" id="XP_027198833.1">
    <property type="nucleotide sequence ID" value="XM_027343032.1"/>
</dbReference>
<reference evidence="4" key="1">
    <citation type="submission" date="2025-08" db="UniProtKB">
        <authorList>
            <consortium name="RefSeq"/>
        </authorList>
    </citation>
    <scope>IDENTIFICATION</scope>
    <source>
        <strain evidence="4">Airmid</strain>
    </source>
</reference>
<dbReference type="OrthoDB" id="10601663at2759"/>
<keyword evidence="2" id="KW-0812">Transmembrane</keyword>
<evidence type="ECO:0000256" key="1">
    <source>
        <dbReference type="SAM" id="MobiDB-lite"/>
    </source>
</evidence>